<comment type="caution">
    <text evidence="5">The sequence shown here is derived from an EMBL/GenBank/DDBJ whole genome shotgun (WGS) entry which is preliminary data.</text>
</comment>
<dbReference type="SUPFAM" id="SSF48452">
    <property type="entry name" value="TPR-like"/>
    <property type="match status" value="3"/>
</dbReference>
<dbReference type="Gene3D" id="1.10.10.10">
    <property type="entry name" value="Winged helix-like DNA-binding domain superfamily/Winged helix DNA-binding domain"/>
    <property type="match status" value="1"/>
</dbReference>
<reference evidence="5" key="1">
    <citation type="journal article" date="2014" name="Int. J. Syst. Evol. Microbiol.">
        <title>Complete genome sequence of Corynebacterium casei LMG S-19264T (=DSM 44701T), isolated from a smear-ripened cheese.</title>
        <authorList>
            <consortium name="US DOE Joint Genome Institute (JGI-PGF)"/>
            <person name="Walter F."/>
            <person name="Albersmeier A."/>
            <person name="Kalinowski J."/>
            <person name="Ruckert C."/>
        </authorList>
    </citation>
    <scope>NUCLEOTIDE SEQUENCE</scope>
    <source>
        <strain evidence="5">JCM 19831</strain>
    </source>
</reference>
<dbReference type="RefSeq" id="WP_190253005.1">
    <property type="nucleotide sequence ID" value="NZ_BMPI01000030.1"/>
</dbReference>
<dbReference type="EMBL" id="BMPI01000030">
    <property type="protein sequence ID" value="GGM47740.1"/>
    <property type="molecule type" value="Genomic_DNA"/>
</dbReference>
<dbReference type="Proteomes" id="UP000642070">
    <property type="component" value="Unassembled WGS sequence"/>
</dbReference>
<comment type="similarity">
    <text evidence="1">Belongs to the AfsR/DnrI/RedD regulatory family.</text>
</comment>
<feature type="domain" description="OmpR/PhoB-type" evidence="4">
    <location>
        <begin position="1"/>
        <end position="96"/>
    </location>
</feature>
<dbReference type="GO" id="GO:0003677">
    <property type="term" value="F:DNA binding"/>
    <property type="evidence" value="ECO:0007669"/>
    <property type="project" value="UniProtKB-UniRule"/>
</dbReference>
<dbReference type="SMART" id="SM00862">
    <property type="entry name" value="Trans_reg_C"/>
    <property type="match status" value="1"/>
</dbReference>
<feature type="DNA-binding region" description="OmpR/PhoB-type" evidence="3">
    <location>
        <begin position="1"/>
        <end position="96"/>
    </location>
</feature>
<evidence type="ECO:0000256" key="3">
    <source>
        <dbReference type="PROSITE-ProRule" id="PRU01091"/>
    </source>
</evidence>
<dbReference type="GO" id="GO:0006355">
    <property type="term" value="P:regulation of DNA-templated transcription"/>
    <property type="evidence" value="ECO:0007669"/>
    <property type="project" value="InterPro"/>
</dbReference>
<dbReference type="InterPro" id="IPR036388">
    <property type="entry name" value="WH-like_DNA-bd_sf"/>
</dbReference>
<proteinExistence type="inferred from homology"/>
<reference evidence="5" key="2">
    <citation type="submission" date="2020-09" db="EMBL/GenBank/DDBJ databases">
        <authorList>
            <person name="Sun Q."/>
            <person name="Ohkuma M."/>
        </authorList>
    </citation>
    <scope>NUCLEOTIDE SEQUENCE</scope>
    <source>
        <strain evidence="5">JCM 19831</strain>
    </source>
</reference>
<dbReference type="InterPro" id="IPR011990">
    <property type="entry name" value="TPR-like_helical_dom_sf"/>
</dbReference>
<dbReference type="Gene3D" id="3.40.50.300">
    <property type="entry name" value="P-loop containing nucleotide triphosphate hydrolases"/>
    <property type="match status" value="1"/>
</dbReference>
<dbReference type="PANTHER" id="PTHR47691:SF3">
    <property type="entry name" value="HTH-TYPE TRANSCRIPTIONAL REGULATOR RV0890C-RELATED"/>
    <property type="match status" value="1"/>
</dbReference>
<dbReference type="PANTHER" id="PTHR47691">
    <property type="entry name" value="REGULATOR-RELATED"/>
    <property type="match status" value="1"/>
</dbReference>
<dbReference type="InterPro" id="IPR058852">
    <property type="entry name" value="HTH_77"/>
</dbReference>
<dbReference type="PRINTS" id="PR00364">
    <property type="entry name" value="DISEASERSIST"/>
</dbReference>
<dbReference type="PROSITE" id="PS51755">
    <property type="entry name" value="OMPR_PHOB"/>
    <property type="match status" value="1"/>
</dbReference>
<gene>
    <name evidence="5" type="ORF">GCM10007977_056700</name>
</gene>
<dbReference type="AlphaFoldDB" id="A0A917U045"/>
<dbReference type="GO" id="GO:0000160">
    <property type="term" value="P:phosphorelay signal transduction system"/>
    <property type="evidence" value="ECO:0007669"/>
    <property type="project" value="InterPro"/>
</dbReference>
<dbReference type="SUPFAM" id="SSF46894">
    <property type="entry name" value="C-terminal effector domain of the bipartite response regulators"/>
    <property type="match status" value="1"/>
</dbReference>
<dbReference type="InterPro" id="IPR002182">
    <property type="entry name" value="NB-ARC"/>
</dbReference>
<dbReference type="InterPro" id="IPR001867">
    <property type="entry name" value="OmpR/PhoB-type_DNA-bd"/>
</dbReference>
<dbReference type="InterPro" id="IPR016032">
    <property type="entry name" value="Sig_transdc_resp-reg_C-effctor"/>
</dbReference>
<evidence type="ECO:0000256" key="1">
    <source>
        <dbReference type="ARBA" id="ARBA00005820"/>
    </source>
</evidence>
<dbReference type="Gene3D" id="1.25.40.10">
    <property type="entry name" value="Tetratricopeptide repeat domain"/>
    <property type="match status" value="3"/>
</dbReference>
<dbReference type="Pfam" id="PF00486">
    <property type="entry name" value="Trans_reg_C"/>
    <property type="match status" value="1"/>
</dbReference>
<protein>
    <submittedName>
        <fullName evidence="5">SARP family transcriptional regulator</fullName>
    </submittedName>
</protein>
<sequence length="1072" mass="113352">MRFGVLGPLAVWDRDGRPVPIPGAKVRALLAALLARDGRPVSADRLVEELWTGQAPGNPPAALAVKVSQLRRAIENAEPGSRTLVESGPAGFALRATTVDAAEFGSLVARAAGERSPAARAALLGEALGLWRGDAYAEYRDEPFVEAVVARLEEQRLTAVEDRAEARLALGEAAAVADALADVVSRHPLRERARSLRMLALYRAGRQSDALDAFAELRARLGDELGIDPGPDVAALHRAILAQDPALDPPATAPAPPRPVSNLPAAMGEMFGRDPALTELAALVGAQRLISLTGVGGVGKTRLALEVARTVQGEFRDGAWLVELAAVDGGVEAVADAVAGALGIRDAAGGNATTVDRLAAALRPRRLLLVLDNCEHVVDAAATLTGRLLAAGPELRILATSREPLRVAAELVWPVPPLDLPAGGGDPAAAGAVRLFLARAAAAHRGFELQPANAALIADLCRRLDGIPLALELAATRLRGLGIERLVAGLDDRFRLLSVGNRAAPARQQTLSATIDWSWRLLTAPERIVLRRLAVNPDGSSPETAQAICAAGDVRAADVPDLLAHLVDRSLVVRVERDGEPPRYRLLESIAAFCLERLDEAGDLAATRARWLRYSVAFATGAEAELRGPRQARWLRVLDGEAANLRAAADQAVSGGHHRTALRLVGALAWYWFLRGRLGEGRRWMRAALAASAGAPAAPERARVAAWEAGFAFLLGDVEDWPIRHKAVREALGDLTADPGHARAAWFLAHAEVDLGDVAVTEAFVSELRSAFHATDDTWGTAATLTLTAKLAYIRGDTTRLMRDGDRAAGIFRQLGDRWGLLQATEWLGAHAGLTGDHALAARLHREGLELARELGLWADVAGRLGWLGWLAMEQGDQEAAIRQCTEALTLAQEQNAPLTVTFARMGLAWAARRAGDLDTAMLHLRTLLRDAASQSNRAGRPLYVPSVLVELGHVARHRGDLATAAGQHREALKAARELGAERDVALALAALAGTAAAAGEHHAAASLLGAAQRSRASTGSTPAVADRADIERTTAAVRAALGDAFDRAFAAGRDLDPAAVTRLARVLLVDG</sequence>
<dbReference type="Pfam" id="PF03704">
    <property type="entry name" value="BTAD"/>
    <property type="match status" value="1"/>
</dbReference>
<dbReference type="Pfam" id="PF25872">
    <property type="entry name" value="HTH_77"/>
    <property type="match status" value="1"/>
</dbReference>
<dbReference type="GO" id="GO:0043531">
    <property type="term" value="F:ADP binding"/>
    <property type="evidence" value="ECO:0007669"/>
    <property type="project" value="InterPro"/>
</dbReference>
<keyword evidence="2 3" id="KW-0238">DNA-binding</keyword>
<dbReference type="Pfam" id="PF00931">
    <property type="entry name" value="NB-ARC"/>
    <property type="match status" value="1"/>
</dbReference>
<accession>A0A917U045</accession>
<name>A0A917U045_9ACTN</name>
<dbReference type="InterPro" id="IPR005158">
    <property type="entry name" value="BTAD"/>
</dbReference>
<evidence type="ECO:0000259" key="4">
    <source>
        <dbReference type="PROSITE" id="PS51755"/>
    </source>
</evidence>
<dbReference type="SUPFAM" id="SSF52540">
    <property type="entry name" value="P-loop containing nucleoside triphosphate hydrolases"/>
    <property type="match status" value="1"/>
</dbReference>
<dbReference type="CDD" id="cd15831">
    <property type="entry name" value="BTAD"/>
    <property type="match status" value="1"/>
</dbReference>
<evidence type="ECO:0000313" key="5">
    <source>
        <dbReference type="EMBL" id="GGM47740.1"/>
    </source>
</evidence>
<dbReference type="SMART" id="SM01043">
    <property type="entry name" value="BTAD"/>
    <property type="match status" value="1"/>
</dbReference>
<organism evidence="5 6">
    <name type="scientific">Dactylosporangium sucinum</name>
    <dbReference type="NCBI Taxonomy" id="1424081"/>
    <lineage>
        <taxon>Bacteria</taxon>
        <taxon>Bacillati</taxon>
        <taxon>Actinomycetota</taxon>
        <taxon>Actinomycetes</taxon>
        <taxon>Micromonosporales</taxon>
        <taxon>Micromonosporaceae</taxon>
        <taxon>Dactylosporangium</taxon>
    </lineage>
</organism>
<evidence type="ECO:0000256" key="2">
    <source>
        <dbReference type="ARBA" id="ARBA00023125"/>
    </source>
</evidence>
<evidence type="ECO:0000313" key="6">
    <source>
        <dbReference type="Proteomes" id="UP000642070"/>
    </source>
</evidence>
<keyword evidence="6" id="KW-1185">Reference proteome</keyword>
<dbReference type="InterPro" id="IPR027417">
    <property type="entry name" value="P-loop_NTPase"/>
</dbReference>